<comment type="caution">
    <text evidence="1">The sequence shown here is derived from an EMBL/GenBank/DDBJ whole genome shotgun (WGS) entry which is preliminary data.</text>
</comment>
<feature type="non-terminal residue" evidence="1">
    <location>
        <position position="1"/>
    </location>
</feature>
<reference evidence="1" key="1">
    <citation type="journal article" date="2014" name="Front. Microbiol.">
        <title>High frequency of phylogenetically diverse reductive dehalogenase-homologous genes in deep subseafloor sedimentary metagenomes.</title>
        <authorList>
            <person name="Kawai M."/>
            <person name="Futagami T."/>
            <person name="Toyoda A."/>
            <person name="Takaki Y."/>
            <person name="Nishi S."/>
            <person name="Hori S."/>
            <person name="Arai W."/>
            <person name="Tsubouchi T."/>
            <person name="Morono Y."/>
            <person name="Uchiyama I."/>
            <person name="Ito T."/>
            <person name="Fujiyama A."/>
            <person name="Inagaki F."/>
            <person name="Takami H."/>
        </authorList>
    </citation>
    <scope>NUCLEOTIDE SEQUENCE</scope>
    <source>
        <strain evidence="1">Expedition CK06-06</strain>
    </source>
</reference>
<name>X0V598_9ZZZZ</name>
<dbReference type="AlphaFoldDB" id="X0V598"/>
<protein>
    <submittedName>
        <fullName evidence="1">Uncharacterized protein</fullName>
    </submittedName>
</protein>
<evidence type="ECO:0000313" key="1">
    <source>
        <dbReference type="EMBL" id="GAG06527.1"/>
    </source>
</evidence>
<sequence length="89" mass="10068">KVPNVALRYVPEPLPEQAERLREELQRGEAILWSPGPDGLRPLKVSTGLVGEDATEVRGEKIEEGMEIAVPDTRKELSPQSRHRGWRLF</sequence>
<accession>X0V598</accession>
<organism evidence="1">
    <name type="scientific">marine sediment metagenome</name>
    <dbReference type="NCBI Taxonomy" id="412755"/>
    <lineage>
        <taxon>unclassified sequences</taxon>
        <taxon>metagenomes</taxon>
        <taxon>ecological metagenomes</taxon>
    </lineage>
</organism>
<proteinExistence type="predicted"/>
<gene>
    <name evidence="1" type="ORF">S01H1_36692</name>
</gene>
<dbReference type="EMBL" id="BARS01023005">
    <property type="protein sequence ID" value="GAG06527.1"/>
    <property type="molecule type" value="Genomic_DNA"/>
</dbReference>